<protein>
    <submittedName>
        <fullName evidence="2">Uncharacterized protein LOC117152573</fullName>
    </submittedName>
</protein>
<dbReference type="GeneID" id="117152573"/>
<evidence type="ECO:0000313" key="2">
    <source>
        <dbReference type="RefSeq" id="XP_033180699.1"/>
    </source>
</evidence>
<keyword evidence="1" id="KW-1185">Reference proteome</keyword>
<dbReference type="AlphaFoldDB" id="A0A6P8M1U6"/>
<accession>A0A6P8M1U6</accession>
<reference evidence="2" key="1">
    <citation type="submission" date="2025-08" db="UniProtKB">
        <authorList>
            <consortium name="RefSeq"/>
        </authorList>
    </citation>
    <scope>IDENTIFICATION</scope>
</reference>
<dbReference type="OrthoDB" id="7608396at2759"/>
<name>A0A6P8M1U6_BOMIM</name>
<proteinExistence type="predicted"/>
<dbReference type="Proteomes" id="UP000515180">
    <property type="component" value="Unplaced"/>
</dbReference>
<organism evidence="1 2">
    <name type="scientific">Bombus impatiens</name>
    <name type="common">Bumblebee</name>
    <dbReference type="NCBI Taxonomy" id="132113"/>
    <lineage>
        <taxon>Eukaryota</taxon>
        <taxon>Metazoa</taxon>
        <taxon>Ecdysozoa</taxon>
        <taxon>Arthropoda</taxon>
        <taxon>Hexapoda</taxon>
        <taxon>Insecta</taxon>
        <taxon>Pterygota</taxon>
        <taxon>Neoptera</taxon>
        <taxon>Endopterygota</taxon>
        <taxon>Hymenoptera</taxon>
        <taxon>Apocrita</taxon>
        <taxon>Aculeata</taxon>
        <taxon>Apoidea</taxon>
        <taxon>Anthophila</taxon>
        <taxon>Apidae</taxon>
        <taxon>Bombus</taxon>
        <taxon>Pyrobombus</taxon>
    </lineage>
</organism>
<evidence type="ECO:0000313" key="1">
    <source>
        <dbReference type="Proteomes" id="UP000515180"/>
    </source>
</evidence>
<gene>
    <name evidence="2" type="primary">LOC117152573</name>
</gene>
<sequence>MNRTDKSTAKQNELIATIFEQLQSLAHEFRNFGSNIEQNINKIKEFTETSDKNRAKEIRAAAYDSTITTTRHQLTPDNGSAVVSALGVKYDTETDQPQISTHLKTGAENVTDDGTDGPDALQRPRISHVTIRQRNDCGKQQGLQAGEAIRTIETLRGQDDVGVEDFISPQTISTNYCRNKLKNLKQGTTESVQSFNSRFRRQLNELNYAVQHENREPIERRVALDIDEREAVKTYLLNLRYEIGQVLLASDPKNLNLAQQLAADKEQWLREANRVSHRPKNQFNNTTHVFKRSATNLQPQTFSRPSSDRMKLNCSKCSRIGHTAEMCSLEIFHSATKERPHLE</sequence>
<dbReference type="RefSeq" id="XP_033180699.1">
    <property type="nucleotide sequence ID" value="XM_033324808.1"/>
</dbReference>